<name>A0A6J5S2W4_9CAUD</name>
<sequence length="66" mass="7563">MDLDDYAKANPSHEQGHVIDSLPEDVRQQIIASTANHAIVARWLKAHHNVTISARWVGEWRRENHA</sequence>
<proteinExistence type="predicted"/>
<dbReference type="EMBL" id="LR797310">
    <property type="protein sequence ID" value="CAB4202056.1"/>
    <property type="molecule type" value="Genomic_DNA"/>
</dbReference>
<protein>
    <submittedName>
        <fullName evidence="2">Uncharacterized protein</fullName>
    </submittedName>
</protein>
<organism evidence="2">
    <name type="scientific">uncultured Caudovirales phage</name>
    <dbReference type="NCBI Taxonomy" id="2100421"/>
    <lineage>
        <taxon>Viruses</taxon>
        <taxon>Duplodnaviria</taxon>
        <taxon>Heunggongvirae</taxon>
        <taxon>Uroviricota</taxon>
        <taxon>Caudoviricetes</taxon>
        <taxon>Peduoviridae</taxon>
        <taxon>Maltschvirus</taxon>
        <taxon>Maltschvirus maltsch</taxon>
    </lineage>
</organism>
<accession>A0A6J5S2W4</accession>
<reference evidence="2" key="1">
    <citation type="submission" date="2020-05" db="EMBL/GenBank/DDBJ databases">
        <authorList>
            <person name="Chiriac C."/>
            <person name="Salcher M."/>
            <person name="Ghai R."/>
            <person name="Kavagutti S V."/>
        </authorList>
    </citation>
    <scope>NUCLEOTIDE SEQUENCE</scope>
</reference>
<evidence type="ECO:0000313" key="2">
    <source>
        <dbReference type="EMBL" id="CAB4202056.1"/>
    </source>
</evidence>
<evidence type="ECO:0000256" key="1">
    <source>
        <dbReference type="SAM" id="MobiDB-lite"/>
    </source>
</evidence>
<gene>
    <name evidence="2" type="ORF">UFOVP1360_43</name>
</gene>
<feature type="region of interest" description="Disordered" evidence="1">
    <location>
        <begin position="1"/>
        <end position="21"/>
    </location>
</feature>